<reference evidence="1" key="1">
    <citation type="submission" date="2014-09" db="EMBL/GenBank/DDBJ databases">
        <authorList>
            <person name="Magalhaes I.L.F."/>
            <person name="Oliveira U."/>
            <person name="Santos F.R."/>
            <person name="Vidigal T.H.D.A."/>
            <person name="Brescovit A.D."/>
            <person name="Santos A.J."/>
        </authorList>
    </citation>
    <scope>NUCLEOTIDE SEQUENCE</scope>
    <source>
        <tissue evidence="1">Shoot tissue taken approximately 20 cm above the soil surface</tissue>
    </source>
</reference>
<protein>
    <submittedName>
        <fullName evidence="1">Uncharacterized protein</fullName>
    </submittedName>
</protein>
<proteinExistence type="predicted"/>
<dbReference type="EMBL" id="GBRH01240920">
    <property type="protein sequence ID" value="JAD56975.1"/>
    <property type="molecule type" value="Transcribed_RNA"/>
</dbReference>
<dbReference type="AlphaFoldDB" id="A0A0A9B711"/>
<evidence type="ECO:0000313" key="1">
    <source>
        <dbReference type="EMBL" id="JAD56975.1"/>
    </source>
</evidence>
<name>A0A0A9B711_ARUDO</name>
<reference evidence="1" key="2">
    <citation type="journal article" date="2015" name="Data Brief">
        <title>Shoot transcriptome of the giant reed, Arundo donax.</title>
        <authorList>
            <person name="Barrero R.A."/>
            <person name="Guerrero F.D."/>
            <person name="Moolhuijzen P."/>
            <person name="Goolsby J.A."/>
            <person name="Tidwell J."/>
            <person name="Bellgard S.E."/>
            <person name="Bellgard M.I."/>
        </authorList>
    </citation>
    <scope>NUCLEOTIDE SEQUENCE</scope>
    <source>
        <tissue evidence="1">Shoot tissue taken approximately 20 cm above the soil surface</tissue>
    </source>
</reference>
<sequence length="46" mass="5058">MPLGIADVEGRSMKILTQRVPQRVLTLLPLLPPEIFINTPLSSKAC</sequence>
<accession>A0A0A9B711</accession>
<organism evidence="1">
    <name type="scientific">Arundo donax</name>
    <name type="common">Giant reed</name>
    <name type="synonym">Donax arundinaceus</name>
    <dbReference type="NCBI Taxonomy" id="35708"/>
    <lineage>
        <taxon>Eukaryota</taxon>
        <taxon>Viridiplantae</taxon>
        <taxon>Streptophyta</taxon>
        <taxon>Embryophyta</taxon>
        <taxon>Tracheophyta</taxon>
        <taxon>Spermatophyta</taxon>
        <taxon>Magnoliopsida</taxon>
        <taxon>Liliopsida</taxon>
        <taxon>Poales</taxon>
        <taxon>Poaceae</taxon>
        <taxon>PACMAD clade</taxon>
        <taxon>Arundinoideae</taxon>
        <taxon>Arundineae</taxon>
        <taxon>Arundo</taxon>
    </lineage>
</organism>